<dbReference type="PANTHER" id="PTHR10773">
    <property type="entry name" value="DNA-DIRECTED RNA POLYMERASES I, II, AND III SUBUNIT RPABC2"/>
    <property type="match status" value="1"/>
</dbReference>
<organism evidence="1 2">
    <name type="scientific">Arctia plantaginis</name>
    <name type="common">Wood tiger moth</name>
    <name type="synonym">Phalaena plantaginis</name>
    <dbReference type="NCBI Taxonomy" id="874455"/>
    <lineage>
        <taxon>Eukaryota</taxon>
        <taxon>Metazoa</taxon>
        <taxon>Ecdysozoa</taxon>
        <taxon>Arthropoda</taxon>
        <taxon>Hexapoda</taxon>
        <taxon>Insecta</taxon>
        <taxon>Pterygota</taxon>
        <taxon>Neoptera</taxon>
        <taxon>Endopterygota</taxon>
        <taxon>Lepidoptera</taxon>
        <taxon>Glossata</taxon>
        <taxon>Ditrysia</taxon>
        <taxon>Noctuoidea</taxon>
        <taxon>Erebidae</taxon>
        <taxon>Arctiinae</taxon>
        <taxon>Arctia</taxon>
    </lineage>
</organism>
<dbReference type="PANTHER" id="PTHR10773:SF19">
    <property type="match status" value="1"/>
</dbReference>
<keyword evidence="2" id="KW-1185">Reference proteome</keyword>
<dbReference type="EMBL" id="CADEBC010000492">
    <property type="protein sequence ID" value="CAB3237614.1"/>
    <property type="molecule type" value="Genomic_DNA"/>
</dbReference>
<evidence type="ECO:0000313" key="1">
    <source>
        <dbReference type="EMBL" id="CAB3237614.1"/>
    </source>
</evidence>
<name>A0A8S0ZSI8_ARCPL</name>
<accession>A0A8S0ZSI8</accession>
<dbReference type="AlphaFoldDB" id="A0A8S0ZSI8"/>
<reference evidence="1 2" key="1">
    <citation type="submission" date="2020-04" db="EMBL/GenBank/DDBJ databases">
        <authorList>
            <person name="Wallbank WR R."/>
            <person name="Pardo Diaz C."/>
            <person name="Kozak K."/>
            <person name="Martin S."/>
            <person name="Jiggins C."/>
            <person name="Moest M."/>
            <person name="Warren A I."/>
            <person name="Byers J.R.P. K."/>
            <person name="Montejo-Kovacevich G."/>
            <person name="Yen C E."/>
        </authorList>
    </citation>
    <scope>NUCLEOTIDE SEQUENCE [LARGE SCALE GENOMIC DNA]</scope>
</reference>
<gene>
    <name evidence="1" type="ORF">APLA_LOCUS6991</name>
</gene>
<comment type="caution">
    <text evidence="1">The sequence shown here is derived from an EMBL/GenBank/DDBJ whole genome shotgun (WGS) entry which is preliminary data.</text>
</comment>
<evidence type="ECO:0000313" key="2">
    <source>
        <dbReference type="Proteomes" id="UP000494106"/>
    </source>
</evidence>
<proteinExistence type="predicted"/>
<dbReference type="OrthoDB" id="6136790at2759"/>
<protein>
    <submittedName>
        <fullName evidence="1">Uncharacterized protein</fullName>
    </submittedName>
</protein>
<dbReference type="Proteomes" id="UP000494106">
    <property type="component" value="Unassembled WGS sequence"/>
</dbReference>
<sequence>MKSPCCCRLKCFEAFTEEERSNLFKKNWALGDRNKQWEYMIKYTKKQPKKRQTTEVTLHNRQFTFLYFLPFEDNQAKNVCQTMFLNTLAVGERIVKTAWEKYDGSTSVDVDKRGRYDHKKTKITEDVTKSINDHVKAFAPVESHKKTIT</sequence>